<keyword evidence="3" id="KW-0964">Secreted</keyword>
<dbReference type="InterPro" id="IPR016272">
    <property type="entry name" value="Lipase_LIPH"/>
</dbReference>
<dbReference type="Gene3D" id="3.40.50.1820">
    <property type="entry name" value="alpha/beta hydrolase"/>
    <property type="match status" value="1"/>
</dbReference>
<evidence type="ECO:0000256" key="7">
    <source>
        <dbReference type="SAM" id="SignalP"/>
    </source>
</evidence>
<dbReference type="GO" id="GO:0004806">
    <property type="term" value="F:triacylglycerol lipase activity"/>
    <property type="evidence" value="ECO:0007669"/>
    <property type="project" value="InterPro"/>
</dbReference>
<dbReference type="PANTHER" id="PTHR11610:SF185">
    <property type="entry name" value="LD47264P"/>
    <property type="match status" value="1"/>
</dbReference>
<dbReference type="InterPro" id="IPR033906">
    <property type="entry name" value="Lipase_N"/>
</dbReference>
<evidence type="ECO:0000256" key="1">
    <source>
        <dbReference type="ARBA" id="ARBA00004613"/>
    </source>
</evidence>
<dbReference type="InterPro" id="IPR000734">
    <property type="entry name" value="TAG_lipase"/>
</dbReference>
<organism evidence="9">
    <name type="scientific">Ixodes ricinus</name>
    <name type="common">Common tick</name>
    <name type="synonym">Acarus ricinus</name>
    <dbReference type="NCBI Taxonomy" id="34613"/>
    <lineage>
        <taxon>Eukaryota</taxon>
        <taxon>Metazoa</taxon>
        <taxon>Ecdysozoa</taxon>
        <taxon>Arthropoda</taxon>
        <taxon>Chelicerata</taxon>
        <taxon>Arachnida</taxon>
        <taxon>Acari</taxon>
        <taxon>Parasitiformes</taxon>
        <taxon>Ixodida</taxon>
        <taxon>Ixodoidea</taxon>
        <taxon>Ixodidae</taxon>
        <taxon>Ixodinae</taxon>
        <taxon>Ixodes</taxon>
    </lineage>
</organism>
<keyword evidence="5" id="KW-0106">Calcium</keyword>
<dbReference type="InterPro" id="IPR013818">
    <property type="entry name" value="Lipase"/>
</dbReference>
<dbReference type="GO" id="GO:0016042">
    <property type="term" value="P:lipid catabolic process"/>
    <property type="evidence" value="ECO:0007669"/>
    <property type="project" value="TreeGrafter"/>
</dbReference>
<dbReference type="SUPFAM" id="SSF53474">
    <property type="entry name" value="alpha/beta-Hydrolases"/>
    <property type="match status" value="1"/>
</dbReference>
<dbReference type="InterPro" id="IPR002331">
    <property type="entry name" value="Lipase_panc"/>
</dbReference>
<dbReference type="PIRSF" id="PIRSF000865">
    <property type="entry name" value="Lipoprotein_lipase_LIPH"/>
    <property type="match status" value="1"/>
</dbReference>
<comment type="similarity">
    <text evidence="2 6">Belongs to the AB hydrolase superfamily. Lipase family.</text>
</comment>
<keyword evidence="5" id="KW-0479">Metal-binding</keyword>
<evidence type="ECO:0000256" key="2">
    <source>
        <dbReference type="ARBA" id="ARBA00010701"/>
    </source>
</evidence>
<feature type="binding site" evidence="5">
    <location>
        <position position="233"/>
    </location>
    <ligand>
        <name>Ca(2+)</name>
        <dbReference type="ChEBI" id="CHEBI:29108"/>
    </ligand>
</feature>
<dbReference type="PANTHER" id="PTHR11610">
    <property type="entry name" value="LIPASE"/>
    <property type="match status" value="1"/>
</dbReference>
<dbReference type="AlphaFoldDB" id="A0A147BCF1"/>
<feature type="chain" id="PRO_5007541997" evidence="7">
    <location>
        <begin position="23"/>
        <end position="536"/>
    </location>
</feature>
<dbReference type="PRINTS" id="PR00823">
    <property type="entry name" value="PANCLIPASE"/>
</dbReference>
<name>A0A147BCF1_IXORI</name>
<feature type="binding site" evidence="5">
    <location>
        <position position="238"/>
    </location>
    <ligand>
        <name>Ca(2+)</name>
        <dbReference type="ChEBI" id="CHEBI:29108"/>
    </ligand>
</feature>
<evidence type="ECO:0000313" key="9">
    <source>
        <dbReference type="EMBL" id="JAR88448.1"/>
    </source>
</evidence>
<protein>
    <submittedName>
        <fullName evidence="9">Putative pancreatic triacylglycerol lipase-like protein</fullName>
    </submittedName>
</protein>
<accession>A0A147BCF1</accession>
<evidence type="ECO:0000259" key="8">
    <source>
        <dbReference type="Pfam" id="PF00151"/>
    </source>
</evidence>
<dbReference type="EMBL" id="GEGO01006956">
    <property type="protein sequence ID" value="JAR88448.1"/>
    <property type="molecule type" value="Transcribed_RNA"/>
</dbReference>
<evidence type="ECO:0000256" key="3">
    <source>
        <dbReference type="ARBA" id="ARBA00022525"/>
    </source>
</evidence>
<reference evidence="9" key="1">
    <citation type="journal article" date="2018" name="PLoS Negl. Trop. Dis.">
        <title>Sialome diversity of ticks revealed by RNAseq of single tick salivary glands.</title>
        <authorList>
            <person name="Perner J."/>
            <person name="Kropackova S."/>
            <person name="Kopacek P."/>
            <person name="Ribeiro J.M."/>
        </authorList>
    </citation>
    <scope>NUCLEOTIDE SEQUENCE</scope>
    <source>
        <strain evidence="9">Siblings of single egg batch collected in Ceske Budejovice</strain>
        <tissue evidence="9">Salivary glands</tissue>
    </source>
</reference>
<dbReference type="GO" id="GO:0046872">
    <property type="term" value="F:metal ion binding"/>
    <property type="evidence" value="ECO:0007669"/>
    <property type="project" value="UniProtKB-KW"/>
</dbReference>
<evidence type="ECO:0000256" key="5">
    <source>
        <dbReference type="PIRSR" id="PIRSR000865-2"/>
    </source>
</evidence>
<sequence>MVGFKTGVCALLLATSVSVVRAQGTREFEKQVDSTETPPSGTSLTRCYGKYGCFSVGEPFLSIHRPLNLYPLPPEALGVQFLLRTRRNNEFYQRLKSGDADSFADSKFDSTRPTMFIIHGYLEHGYQKWIPELSTELLTKDNFNVIVVDWGQGAMPPYTQAVANARMVGALVADMIMHIQDRYSVAGADFHLIGYNVGAHVAGYAGERVKGLGRITGLDPAEPYFANTDKVVRLDPSDAEFVDVIHTGGSSFESGPTPQSVQDYGHLDFYPNGGRPAECDEPGQGYVKRESWVYGVRRYVSCPDVRAYEYFVESVNSDCPFYGYACDGYDNFTTGACSTGCGADGMQCAPMGFRAVDWRRFADARRSVRMFLTTAGSSPFCRNQYHIQATVASTDETRKQHSNRGTLFVHLQGSKPTRYLADSITRRYDDYTSGKKVDFLVTSGDLGRIIRLDLEWRPDQVPLFADQNQLYGQQPQQQQQQQANVGQPRLFLNYVRVRNLATGESFVFCGDGNYLQPNVAKTLYAGGTCEFEVSTP</sequence>
<feature type="binding site" evidence="5">
    <location>
        <position position="235"/>
    </location>
    <ligand>
        <name>Ca(2+)</name>
        <dbReference type="ChEBI" id="CHEBI:29108"/>
    </ligand>
</feature>
<keyword evidence="4" id="KW-1015">Disulfide bond</keyword>
<dbReference type="CDD" id="cd00707">
    <property type="entry name" value="Pancreat_lipase_like"/>
    <property type="match status" value="1"/>
</dbReference>
<dbReference type="GO" id="GO:0005615">
    <property type="term" value="C:extracellular space"/>
    <property type="evidence" value="ECO:0007669"/>
    <property type="project" value="TreeGrafter"/>
</dbReference>
<keyword evidence="7" id="KW-0732">Signal</keyword>
<dbReference type="PRINTS" id="PR00821">
    <property type="entry name" value="TAGLIPASE"/>
</dbReference>
<dbReference type="FunFam" id="3.40.50.1820:FF:000033">
    <property type="entry name" value="Pancreatic triacylglycerol lipase"/>
    <property type="match status" value="1"/>
</dbReference>
<evidence type="ECO:0000256" key="4">
    <source>
        <dbReference type="ARBA" id="ARBA00023157"/>
    </source>
</evidence>
<comment type="subcellular location">
    <subcellularLocation>
        <location evidence="1">Secreted</location>
    </subcellularLocation>
</comment>
<feature type="signal peptide" evidence="7">
    <location>
        <begin position="1"/>
        <end position="22"/>
    </location>
</feature>
<feature type="domain" description="Lipase" evidence="8">
    <location>
        <begin position="47"/>
        <end position="380"/>
    </location>
</feature>
<evidence type="ECO:0000256" key="6">
    <source>
        <dbReference type="RuleBase" id="RU004262"/>
    </source>
</evidence>
<proteinExistence type="inferred from homology"/>
<dbReference type="Pfam" id="PF00151">
    <property type="entry name" value="Lipase"/>
    <property type="match status" value="1"/>
</dbReference>
<dbReference type="InterPro" id="IPR029058">
    <property type="entry name" value="AB_hydrolase_fold"/>
</dbReference>